<proteinExistence type="predicted"/>
<feature type="region of interest" description="Disordered" evidence="1">
    <location>
        <begin position="199"/>
        <end position="218"/>
    </location>
</feature>
<gene>
    <name evidence="2" type="ORF">CQW23_08558</name>
</gene>
<protein>
    <recommendedName>
        <fullName evidence="4">DUF223 domain-containing protein</fullName>
    </recommendedName>
</protein>
<dbReference type="AlphaFoldDB" id="A0A2G2X9B6"/>
<evidence type="ECO:0000256" key="1">
    <source>
        <dbReference type="SAM" id="MobiDB-lite"/>
    </source>
</evidence>
<dbReference type="InterPro" id="IPR012340">
    <property type="entry name" value="NA-bd_OB-fold"/>
</dbReference>
<reference evidence="3" key="2">
    <citation type="journal article" date="2017" name="J. Anim. Genet.">
        <title>Multiple reference genome sequences of hot pepper reveal the massive evolution of plant disease resistance genes by retroduplication.</title>
        <authorList>
            <person name="Kim S."/>
            <person name="Park J."/>
            <person name="Yeom S.-I."/>
            <person name="Kim Y.-M."/>
            <person name="Seo E."/>
            <person name="Kim K.-T."/>
            <person name="Kim M.-S."/>
            <person name="Lee J.M."/>
            <person name="Cheong K."/>
            <person name="Shin H.-S."/>
            <person name="Kim S.-B."/>
            <person name="Han K."/>
            <person name="Lee J."/>
            <person name="Park M."/>
            <person name="Lee H.-A."/>
            <person name="Lee H.-Y."/>
            <person name="Lee Y."/>
            <person name="Oh S."/>
            <person name="Lee J.H."/>
            <person name="Choi E."/>
            <person name="Choi E."/>
            <person name="Lee S.E."/>
            <person name="Jeon J."/>
            <person name="Kim H."/>
            <person name="Choi G."/>
            <person name="Song H."/>
            <person name="Lee J."/>
            <person name="Lee S.-C."/>
            <person name="Kwon J.-K."/>
            <person name="Lee H.-Y."/>
            <person name="Koo N."/>
            <person name="Hong Y."/>
            <person name="Kim R.W."/>
            <person name="Kang W.-H."/>
            <person name="Huh J.H."/>
            <person name="Kang B.-C."/>
            <person name="Yang T.-J."/>
            <person name="Lee Y.-H."/>
            <person name="Bennetzen J.L."/>
            <person name="Choi D."/>
        </authorList>
    </citation>
    <scope>NUCLEOTIDE SEQUENCE [LARGE SCALE GENOMIC DNA]</scope>
    <source>
        <strain evidence="3">cv. PBC81</strain>
    </source>
</reference>
<dbReference type="PANTHER" id="PTHR47165:SF4">
    <property type="entry name" value="OS03G0429900 PROTEIN"/>
    <property type="match status" value="1"/>
</dbReference>
<keyword evidence="3" id="KW-1185">Reference proteome</keyword>
<dbReference type="PANTHER" id="PTHR47165">
    <property type="entry name" value="OS03G0429900 PROTEIN"/>
    <property type="match status" value="1"/>
</dbReference>
<dbReference type="Gene3D" id="2.40.50.140">
    <property type="entry name" value="Nucleic acid-binding proteins"/>
    <property type="match status" value="1"/>
</dbReference>
<sequence length="218" mass="24970">MWNVINHRKNGKLISVEMIFIDEKKNLIYGIMDTNQVNRLKDILNEGSLFTIKNFKVVESTFAYRPIESPLTIILSALTVMNNLAEDVVDIPINGFQFIRPTMIDSRVDNYTVLSGEVSFFITHASRIYVNLDIDYVRSLVQKFTTMSTEVQIIERSNVNNISIEEEMILNPMDIKELFDSEWSPKIQVSANVSLGNLKDPEDELDITDGGRSRKKDT</sequence>
<dbReference type="CDD" id="cd04480">
    <property type="entry name" value="RPA1_DBD_A_like"/>
    <property type="match status" value="1"/>
</dbReference>
<organism evidence="2 3">
    <name type="scientific">Capsicum baccatum</name>
    <name type="common">Peruvian pepper</name>
    <dbReference type="NCBI Taxonomy" id="33114"/>
    <lineage>
        <taxon>Eukaryota</taxon>
        <taxon>Viridiplantae</taxon>
        <taxon>Streptophyta</taxon>
        <taxon>Embryophyta</taxon>
        <taxon>Tracheophyta</taxon>
        <taxon>Spermatophyta</taxon>
        <taxon>Magnoliopsida</taxon>
        <taxon>eudicotyledons</taxon>
        <taxon>Gunneridae</taxon>
        <taxon>Pentapetalae</taxon>
        <taxon>asterids</taxon>
        <taxon>lamiids</taxon>
        <taxon>Solanales</taxon>
        <taxon>Solanaceae</taxon>
        <taxon>Solanoideae</taxon>
        <taxon>Capsiceae</taxon>
        <taxon>Capsicum</taxon>
    </lineage>
</organism>
<feature type="compositionally biased region" description="Basic and acidic residues" evidence="1">
    <location>
        <begin position="209"/>
        <end position="218"/>
    </location>
</feature>
<dbReference type="Proteomes" id="UP000224567">
    <property type="component" value="Unassembled WGS sequence"/>
</dbReference>
<reference evidence="2 3" key="1">
    <citation type="journal article" date="2017" name="Genome Biol.">
        <title>New reference genome sequences of hot pepper reveal the massive evolution of plant disease-resistance genes by retroduplication.</title>
        <authorList>
            <person name="Kim S."/>
            <person name="Park J."/>
            <person name="Yeom S.I."/>
            <person name="Kim Y.M."/>
            <person name="Seo E."/>
            <person name="Kim K.T."/>
            <person name="Kim M.S."/>
            <person name="Lee J.M."/>
            <person name="Cheong K."/>
            <person name="Shin H.S."/>
            <person name="Kim S.B."/>
            <person name="Han K."/>
            <person name="Lee J."/>
            <person name="Park M."/>
            <person name="Lee H.A."/>
            <person name="Lee H.Y."/>
            <person name="Lee Y."/>
            <person name="Oh S."/>
            <person name="Lee J.H."/>
            <person name="Choi E."/>
            <person name="Choi E."/>
            <person name="Lee S.E."/>
            <person name="Jeon J."/>
            <person name="Kim H."/>
            <person name="Choi G."/>
            <person name="Song H."/>
            <person name="Lee J."/>
            <person name="Lee S.C."/>
            <person name="Kwon J.K."/>
            <person name="Lee H.Y."/>
            <person name="Koo N."/>
            <person name="Hong Y."/>
            <person name="Kim R.W."/>
            <person name="Kang W.H."/>
            <person name="Huh J.H."/>
            <person name="Kang B.C."/>
            <person name="Yang T.J."/>
            <person name="Lee Y.H."/>
            <person name="Bennetzen J.L."/>
            <person name="Choi D."/>
        </authorList>
    </citation>
    <scope>NUCLEOTIDE SEQUENCE [LARGE SCALE GENOMIC DNA]</scope>
    <source>
        <strain evidence="3">cv. PBC81</strain>
    </source>
</reference>
<accession>A0A2G2X9B6</accession>
<name>A0A2G2X9B6_CAPBA</name>
<comment type="caution">
    <text evidence="2">The sequence shown here is derived from an EMBL/GenBank/DDBJ whole genome shotgun (WGS) entry which is preliminary data.</text>
</comment>
<dbReference type="STRING" id="33114.A0A2G2X9B6"/>
<dbReference type="EMBL" id="MLFT02000003">
    <property type="protein sequence ID" value="PHT54096.1"/>
    <property type="molecule type" value="Genomic_DNA"/>
</dbReference>
<dbReference type="OrthoDB" id="1931061at2759"/>
<evidence type="ECO:0008006" key="4">
    <source>
        <dbReference type="Google" id="ProtNLM"/>
    </source>
</evidence>
<evidence type="ECO:0000313" key="2">
    <source>
        <dbReference type="EMBL" id="PHT54096.1"/>
    </source>
</evidence>
<evidence type="ECO:0000313" key="3">
    <source>
        <dbReference type="Proteomes" id="UP000224567"/>
    </source>
</evidence>